<dbReference type="Pfam" id="PF24568">
    <property type="entry name" value="CC_PcsB"/>
    <property type="match status" value="1"/>
</dbReference>
<dbReference type="OrthoDB" id="9785345at2"/>
<sequence length="394" mass="42109">MISMKKKRALRSALAITICTVTIASVNTPVYSAPSTDELESTTSGLKGELNDLNSQLSSLSEELDNTSSQIEDLSAKVEKSKLDLASAQLDEEAQYDSMKDRIKFMYEGGGASLVQILLTSESMGDFLNKAEYVATISQYDRKMLEELQQVRSNVEQKQNDLEQQQSKLSGLQETLTSKRDELNSKISSTSGELADYQAQLDRAKAAEEALKLAQNDEVSGSVKADDAKNTETSNTNTNTNNANKNNQTASTNTNNTNKNNTTNTNTNTNSPTVNNGNSTPASTTDVALLAAILQCEAGGYDGMLAVATVIMNRVASPAYPNNLRAVIYQSGQFAPTWNGSLNRVLSKGASSTAYSVAQAALGGARHSAVINCLQFRSASTGVSGINIGGNVFF</sequence>
<evidence type="ECO:0000313" key="8">
    <source>
        <dbReference type="Proteomes" id="UP000095485"/>
    </source>
</evidence>
<organism evidence="7 8">
    <name type="scientific">Dorea longicatena</name>
    <dbReference type="NCBI Taxonomy" id="88431"/>
    <lineage>
        <taxon>Bacteria</taxon>
        <taxon>Bacillati</taxon>
        <taxon>Bacillota</taxon>
        <taxon>Clostridia</taxon>
        <taxon>Lachnospirales</taxon>
        <taxon>Lachnospiraceae</taxon>
        <taxon>Dorea</taxon>
    </lineage>
</organism>
<dbReference type="AlphaFoldDB" id="A0A174RL57"/>
<dbReference type="RefSeq" id="WP_055283740.1">
    <property type="nucleotide sequence ID" value="NZ_CZAY01000015.1"/>
</dbReference>
<dbReference type="GeneID" id="96229397"/>
<feature type="domain" description="Cell wall hydrolase SleB" evidence="5">
    <location>
        <begin position="300"/>
        <end position="380"/>
    </location>
</feature>
<gene>
    <name evidence="7" type="primary">sleB_2</name>
    <name evidence="7" type="ORF">ERS852526_02117</name>
</gene>
<evidence type="ECO:0000259" key="6">
    <source>
        <dbReference type="Pfam" id="PF24568"/>
    </source>
</evidence>
<dbReference type="GO" id="GO:0016787">
    <property type="term" value="F:hydrolase activity"/>
    <property type="evidence" value="ECO:0007669"/>
    <property type="project" value="InterPro"/>
</dbReference>
<name>A0A174RL57_9FIRM</name>
<dbReference type="Gene3D" id="6.10.250.3150">
    <property type="match status" value="1"/>
</dbReference>
<dbReference type="Gene3D" id="1.10.10.2520">
    <property type="entry name" value="Cell wall hydrolase SleB, domain 1"/>
    <property type="match status" value="1"/>
</dbReference>
<protein>
    <submittedName>
        <fullName evidence="7">Germination-specific amidase</fullName>
    </submittedName>
</protein>
<evidence type="ECO:0000259" key="5">
    <source>
        <dbReference type="Pfam" id="PF07486"/>
    </source>
</evidence>
<feature type="compositionally biased region" description="Low complexity" evidence="3">
    <location>
        <begin position="231"/>
        <end position="280"/>
    </location>
</feature>
<keyword evidence="1 4" id="KW-0732">Signal</keyword>
<accession>A0A174RL57</accession>
<dbReference type="STRING" id="88431.ERS852423_01636"/>
<feature type="region of interest" description="Disordered" evidence="3">
    <location>
        <begin position="217"/>
        <end position="280"/>
    </location>
</feature>
<evidence type="ECO:0000256" key="1">
    <source>
        <dbReference type="ARBA" id="ARBA00022729"/>
    </source>
</evidence>
<dbReference type="Pfam" id="PF07486">
    <property type="entry name" value="Hydrolase_2"/>
    <property type="match status" value="1"/>
</dbReference>
<dbReference type="InterPro" id="IPR057309">
    <property type="entry name" value="PcsB_CC"/>
</dbReference>
<reference evidence="7 8" key="1">
    <citation type="submission" date="2015-09" db="EMBL/GenBank/DDBJ databases">
        <authorList>
            <consortium name="Pathogen Informatics"/>
        </authorList>
    </citation>
    <scope>NUCLEOTIDE SEQUENCE [LARGE SCALE GENOMIC DNA]</scope>
    <source>
        <strain evidence="7 8">2789STDY5834914</strain>
    </source>
</reference>
<evidence type="ECO:0000256" key="3">
    <source>
        <dbReference type="SAM" id="MobiDB-lite"/>
    </source>
</evidence>
<feature type="domain" description="Peptidoglycan hydrolase PcsB coiled-coil" evidence="6">
    <location>
        <begin position="93"/>
        <end position="158"/>
    </location>
</feature>
<dbReference type="InterPro" id="IPR042047">
    <property type="entry name" value="SleB_dom1"/>
</dbReference>
<feature type="signal peptide" evidence="4">
    <location>
        <begin position="1"/>
        <end position="24"/>
    </location>
</feature>
<evidence type="ECO:0000256" key="2">
    <source>
        <dbReference type="SAM" id="Coils"/>
    </source>
</evidence>
<feature type="chain" id="PRO_5039236438" evidence="4">
    <location>
        <begin position="25"/>
        <end position="394"/>
    </location>
</feature>
<dbReference type="EMBL" id="CZAY01000015">
    <property type="protein sequence ID" value="CUP84537.1"/>
    <property type="molecule type" value="Genomic_DNA"/>
</dbReference>
<dbReference type="Proteomes" id="UP000095485">
    <property type="component" value="Unassembled WGS sequence"/>
</dbReference>
<feature type="coiled-coil region" evidence="2">
    <location>
        <begin position="43"/>
        <end position="91"/>
    </location>
</feature>
<keyword evidence="2" id="KW-0175">Coiled coil</keyword>
<proteinExistence type="predicted"/>
<feature type="coiled-coil region" evidence="2">
    <location>
        <begin position="141"/>
        <end position="217"/>
    </location>
</feature>
<dbReference type="InterPro" id="IPR011105">
    <property type="entry name" value="Cell_wall_hydrolase_SleB"/>
</dbReference>
<evidence type="ECO:0000313" key="7">
    <source>
        <dbReference type="EMBL" id="CUP84537.1"/>
    </source>
</evidence>
<evidence type="ECO:0000256" key="4">
    <source>
        <dbReference type="SAM" id="SignalP"/>
    </source>
</evidence>